<protein>
    <submittedName>
        <fullName evidence="9">Heavy metal efflux pump, CzcA family</fullName>
    </submittedName>
</protein>
<dbReference type="Gene3D" id="3.30.2090.10">
    <property type="entry name" value="Multidrug efflux transporter AcrB TolC docking domain, DN and DC subdomains"/>
    <property type="match status" value="2"/>
</dbReference>
<accession>E6SPZ3</accession>
<dbReference type="AlphaFoldDB" id="E6SPZ3"/>
<evidence type="ECO:0000256" key="8">
    <source>
        <dbReference type="SAM" id="Phobius"/>
    </source>
</evidence>
<evidence type="ECO:0000256" key="1">
    <source>
        <dbReference type="ARBA" id="ARBA00004651"/>
    </source>
</evidence>
<keyword evidence="3" id="KW-0813">Transport</keyword>
<feature type="transmembrane region" description="Helical" evidence="8">
    <location>
        <begin position="898"/>
        <end position="914"/>
    </location>
</feature>
<dbReference type="PANTHER" id="PTHR32063:SF4">
    <property type="entry name" value="SLR6043 PROTEIN"/>
    <property type="match status" value="1"/>
</dbReference>
<dbReference type="KEGG" id="bhl:Bache_0881"/>
<dbReference type="PATRIC" id="fig|693979.3.peg.938"/>
<evidence type="ECO:0000313" key="9">
    <source>
        <dbReference type="EMBL" id="ADV42898.1"/>
    </source>
</evidence>
<dbReference type="Gene3D" id="1.20.1640.10">
    <property type="entry name" value="Multidrug efflux transporter AcrB transmembrane domain"/>
    <property type="match status" value="2"/>
</dbReference>
<evidence type="ECO:0000256" key="4">
    <source>
        <dbReference type="ARBA" id="ARBA00022475"/>
    </source>
</evidence>
<evidence type="ECO:0000256" key="6">
    <source>
        <dbReference type="ARBA" id="ARBA00022989"/>
    </source>
</evidence>
<evidence type="ECO:0000256" key="7">
    <source>
        <dbReference type="ARBA" id="ARBA00023136"/>
    </source>
</evidence>
<dbReference type="GO" id="GO:0005886">
    <property type="term" value="C:plasma membrane"/>
    <property type="evidence" value="ECO:0007669"/>
    <property type="project" value="UniProtKB-SubCell"/>
</dbReference>
<feature type="transmembrane region" description="Helical" evidence="8">
    <location>
        <begin position="476"/>
        <end position="501"/>
    </location>
</feature>
<keyword evidence="6 8" id="KW-1133">Transmembrane helix</keyword>
<dbReference type="Pfam" id="PF00873">
    <property type="entry name" value="ACR_tran"/>
    <property type="match status" value="1"/>
</dbReference>
<dbReference type="Gene3D" id="3.30.70.1430">
    <property type="entry name" value="Multidrug efflux transporter AcrB pore domain"/>
    <property type="match status" value="2"/>
</dbReference>
<dbReference type="GO" id="GO:0008324">
    <property type="term" value="F:monoatomic cation transmembrane transporter activity"/>
    <property type="evidence" value="ECO:0007669"/>
    <property type="project" value="InterPro"/>
</dbReference>
<gene>
    <name evidence="9" type="ordered locus">Bache_0881</name>
</gene>
<dbReference type="SUPFAM" id="SSF82714">
    <property type="entry name" value="Multidrug efflux transporter AcrB TolC docking domain, DN and DC subdomains"/>
    <property type="match status" value="2"/>
</dbReference>
<dbReference type="EMBL" id="CP002352">
    <property type="protein sequence ID" value="ADV42898.1"/>
    <property type="molecule type" value="Genomic_DNA"/>
</dbReference>
<dbReference type="InterPro" id="IPR027463">
    <property type="entry name" value="AcrB_DN_DC_subdom"/>
</dbReference>
<feature type="transmembrane region" description="Helical" evidence="8">
    <location>
        <begin position="971"/>
        <end position="991"/>
    </location>
</feature>
<feature type="transmembrane region" description="Helical" evidence="8">
    <location>
        <begin position="446"/>
        <end position="464"/>
    </location>
</feature>
<feature type="transmembrane region" description="Helical" evidence="8">
    <location>
        <begin position="363"/>
        <end position="383"/>
    </location>
</feature>
<proteinExistence type="inferred from homology"/>
<evidence type="ECO:0000256" key="5">
    <source>
        <dbReference type="ARBA" id="ARBA00022692"/>
    </source>
</evidence>
<reference evidence="9 10" key="2">
    <citation type="journal article" date="2011" name="Stand. Genomic Sci.">
        <title>Complete genome sequence of Bacteroides helcogenes type strain (P 36-108).</title>
        <authorList>
            <person name="Pati A."/>
            <person name="Gronow S."/>
            <person name="Zeytun A."/>
            <person name="Lapidus A."/>
            <person name="Nolan M."/>
            <person name="Hammon N."/>
            <person name="Deshpande S."/>
            <person name="Cheng J.F."/>
            <person name="Tapia R."/>
            <person name="Han C."/>
            <person name="Goodwin L."/>
            <person name="Pitluck S."/>
            <person name="Liolios K."/>
            <person name="Pagani I."/>
            <person name="Ivanova N."/>
            <person name="Mavromatis K."/>
            <person name="Chen A."/>
            <person name="Palaniappan K."/>
            <person name="Land M."/>
            <person name="Hauser L."/>
            <person name="Chang Y.J."/>
            <person name="Jeffries C.D."/>
            <person name="Detter J.C."/>
            <person name="Brambilla E."/>
            <person name="Rohde M."/>
            <person name="Goker M."/>
            <person name="Woyke T."/>
            <person name="Bristow J."/>
            <person name="Eisen J.A."/>
            <person name="Markowitz V."/>
            <person name="Hugenholtz P."/>
            <person name="Kyrpides N.C."/>
            <person name="Klenk H.P."/>
            <person name="Lucas S."/>
        </authorList>
    </citation>
    <scope>NUCLEOTIDE SEQUENCE [LARGE SCALE GENOMIC DNA]</scope>
    <source>
        <strain evidence="10">ATCC 35417 / DSM 20613 / JCM 6297 / CCUG 15421 / P 36-108</strain>
    </source>
</reference>
<feature type="transmembrane region" description="Helical" evidence="8">
    <location>
        <begin position="869"/>
        <end position="886"/>
    </location>
</feature>
<name>E6SPZ3_BACT6</name>
<dbReference type="SUPFAM" id="SSF82866">
    <property type="entry name" value="Multidrug efflux transporter AcrB transmembrane domain"/>
    <property type="match status" value="2"/>
</dbReference>
<dbReference type="GO" id="GO:0042910">
    <property type="term" value="F:xenobiotic transmembrane transporter activity"/>
    <property type="evidence" value="ECO:0007669"/>
    <property type="project" value="TreeGrafter"/>
</dbReference>
<comment type="similarity">
    <text evidence="2">Belongs to the resistance-nodulation-cell division (RND) (TC 2.A.6) family.</text>
</comment>
<keyword evidence="5 8" id="KW-0812">Transmembrane</keyword>
<dbReference type="NCBIfam" id="TIGR00914">
    <property type="entry name" value="2A0601"/>
    <property type="match status" value="1"/>
</dbReference>
<dbReference type="Proteomes" id="UP000008630">
    <property type="component" value="Chromosome"/>
</dbReference>
<sequence length="1045" mass="114218">MLNKIIKFSLNNRLLVLVASILLMLGGTYTATNMEVDVFPDLNAPTVVVMTEAKGMAPEEVERLVSFPVETAVNGATDVRRVRSSSTTGFSIVWVEFNWGTDIYKARQIVSEKLAVVKDALPQNVGNPTLGPQSSILGELMFVELTADSTSMQQLRTIADWNIRPRILATGGVAQVTVMGGEIKEYQLLLNPDKMKHYGIGLNEVYAAVQNMNQNTAGGILYEYGNEYIIRGMLSTNQIEKLSKSLIKSVNDVPIYLDAVAEVKIGNRAPKMGLASYNGKPSVVMTITKQPNTSTLDLTKQLDDALAEVQKTLPTDVKMNTDVYRQSRFIESSIDNVKQSLLEGGIFVVIVLFIFLMNARTTVISLVTIPLALVASILALKLMGLTINTMSLGGMCIAIGSLVDDAIVDVENVYKRLRENHNLRKGERRKVMDVIYDASREVRMPILNSTLIIVASFVPLFFLSGMEGRMLAPLGIAFIVALCSSTVVALTLTPVLCSYLLGKRKLKGDNENKEEKEPLIARKLKGIYTVALEWSIDHRKWVLGVTGAALVSALIVFSTLGRSFLPPFNEGSFTVSISTLPGISLEESDQIGRKAEKALLSIPEIKTVGRKTGRAELDEHALGVNNSEIEAPFILEDRSKDEVLADVRNKLKDIPGVNIEVGAPITHRIDAMLSGTRASIAIKLFGTDLNKMFTIGNQIKQSIEDVEGIADLNVEQQVERPQLKIEPKREMLGKYGITMPEFGEMVSVLLAGEPVSQVYEGNQSFDLTLKVNDESRESAKRIKNLIMDAKGRKIPLSNIADVTSSVGPNTINRENVARKIVISANVAGRDLLGVVKDIQQKVDAEVTLPEGYRVEYGGQFESEQAASRTLLVTSIFSILVIFMLLFNQFRSVMQSSVILLNLPLALIGGVYAIWMTNGVISIPAIIGFISLFGIATRNGMLLIARYNDLQAEGFSPLESVLHGSADRLNPILMTALTSALALIPMVIGGDLPGNEIQSPMAKVILGGLFTSTLLNGFIIPIMYLIANKQIVKNVITDNEIKEIEG</sequence>
<keyword evidence="4" id="KW-1003">Cell membrane</keyword>
<feature type="transmembrane region" description="Helical" evidence="8">
    <location>
        <begin position="1003"/>
        <end position="1026"/>
    </location>
</feature>
<dbReference type="HOGENOM" id="CLU_002755_1_2_10"/>
<evidence type="ECO:0000256" key="3">
    <source>
        <dbReference type="ARBA" id="ARBA00022448"/>
    </source>
</evidence>
<dbReference type="eggNOG" id="COG3696">
    <property type="taxonomic scope" value="Bacteria"/>
</dbReference>
<organism evidence="9 10">
    <name type="scientific">Bacteroides helcogenes (strain ATCC 35417 / DSM 20613 / JCM 6297 / CCUG 15421 / P 36-108)</name>
    <dbReference type="NCBI Taxonomy" id="693979"/>
    <lineage>
        <taxon>Bacteria</taxon>
        <taxon>Pseudomonadati</taxon>
        <taxon>Bacteroidota</taxon>
        <taxon>Bacteroidia</taxon>
        <taxon>Bacteroidales</taxon>
        <taxon>Bacteroidaceae</taxon>
        <taxon>Bacteroides</taxon>
    </lineage>
</organism>
<dbReference type="InterPro" id="IPR001036">
    <property type="entry name" value="Acrflvin-R"/>
</dbReference>
<comment type="subcellular location">
    <subcellularLocation>
        <location evidence="1">Cell membrane</location>
        <topology evidence="1">Multi-pass membrane protein</topology>
    </subcellularLocation>
</comment>
<dbReference type="OrthoDB" id="9758757at2"/>
<keyword evidence="7 8" id="KW-0472">Membrane</keyword>
<dbReference type="PANTHER" id="PTHR32063">
    <property type="match status" value="1"/>
</dbReference>
<feature type="transmembrane region" description="Helical" evidence="8">
    <location>
        <begin position="920"/>
        <end position="936"/>
    </location>
</feature>
<dbReference type="SUPFAM" id="SSF82693">
    <property type="entry name" value="Multidrug efflux transporter AcrB pore domain, PN1, PN2, PC1 and PC2 subdomains"/>
    <property type="match status" value="2"/>
</dbReference>
<reference key="1">
    <citation type="submission" date="2010-11" db="EMBL/GenBank/DDBJ databases">
        <title>The complete genome of Bacteroides helcogenes P 36-108.</title>
        <authorList>
            <consortium name="US DOE Joint Genome Institute (JGI-PGF)"/>
            <person name="Lucas S."/>
            <person name="Copeland A."/>
            <person name="Lapidus A."/>
            <person name="Bruce D."/>
            <person name="Goodwin L."/>
            <person name="Pitluck S."/>
            <person name="Kyrpides N."/>
            <person name="Mavromatis K."/>
            <person name="Ivanova N."/>
            <person name="Zeytun A."/>
            <person name="Brettin T."/>
            <person name="Detter J.C."/>
            <person name="Tapia R."/>
            <person name="Han C."/>
            <person name="Land M."/>
            <person name="Hauser L."/>
            <person name="Markowitz V."/>
            <person name="Cheng J.-F."/>
            <person name="Hugenholtz P."/>
            <person name="Woyke T."/>
            <person name="Wu D."/>
            <person name="Gronow S."/>
            <person name="Wellnitz S."/>
            <person name="Brambilla E."/>
            <person name="Klenk H.-P."/>
            <person name="Eisen J.A."/>
        </authorList>
    </citation>
    <scope>NUCLEOTIDE SEQUENCE</scope>
    <source>
        <strain>P 36-108</strain>
    </source>
</reference>
<dbReference type="InterPro" id="IPR004763">
    <property type="entry name" value="CusA-like"/>
</dbReference>
<evidence type="ECO:0000256" key="2">
    <source>
        <dbReference type="ARBA" id="ARBA00010942"/>
    </source>
</evidence>
<feature type="transmembrane region" description="Helical" evidence="8">
    <location>
        <begin position="340"/>
        <end position="356"/>
    </location>
</feature>
<evidence type="ECO:0000313" key="10">
    <source>
        <dbReference type="Proteomes" id="UP000008630"/>
    </source>
</evidence>
<dbReference type="Gene3D" id="3.30.70.1440">
    <property type="entry name" value="Multidrug efflux transporter AcrB pore domain"/>
    <property type="match status" value="1"/>
</dbReference>
<dbReference type="PRINTS" id="PR00702">
    <property type="entry name" value="ACRIFLAVINRP"/>
</dbReference>
<dbReference type="Gene3D" id="3.30.70.1320">
    <property type="entry name" value="Multidrug efflux transporter AcrB pore domain like"/>
    <property type="match status" value="1"/>
</dbReference>
<keyword evidence="10" id="KW-1185">Reference proteome</keyword>
<dbReference type="STRING" id="693979.Bache_0881"/>
<dbReference type="RefSeq" id="WP_013546511.1">
    <property type="nucleotide sequence ID" value="NC_014933.1"/>
</dbReference>